<evidence type="ECO:0000313" key="3">
    <source>
        <dbReference type="Proteomes" id="UP001596113"/>
    </source>
</evidence>
<keyword evidence="1" id="KW-0175">Coiled coil</keyword>
<gene>
    <name evidence="2" type="ORF">ACFPOF_18105</name>
</gene>
<evidence type="ECO:0000256" key="1">
    <source>
        <dbReference type="SAM" id="Coils"/>
    </source>
</evidence>
<dbReference type="EMBL" id="JBHSMI010000028">
    <property type="protein sequence ID" value="MFC5404654.1"/>
    <property type="molecule type" value="Genomic_DNA"/>
</dbReference>
<dbReference type="Proteomes" id="UP001596113">
    <property type="component" value="Unassembled WGS sequence"/>
</dbReference>
<evidence type="ECO:0000313" key="2">
    <source>
        <dbReference type="EMBL" id="MFC5404654.1"/>
    </source>
</evidence>
<proteinExistence type="predicted"/>
<accession>A0ABW0HU98</accession>
<protein>
    <submittedName>
        <fullName evidence="2">Uncharacterized protein</fullName>
    </submittedName>
</protein>
<name>A0ABW0HU98_9BACL</name>
<organism evidence="2 3">
    <name type="scientific">Cohnella soli</name>
    <dbReference type="NCBI Taxonomy" id="425005"/>
    <lineage>
        <taxon>Bacteria</taxon>
        <taxon>Bacillati</taxon>
        <taxon>Bacillota</taxon>
        <taxon>Bacilli</taxon>
        <taxon>Bacillales</taxon>
        <taxon>Paenibacillaceae</taxon>
        <taxon>Cohnella</taxon>
    </lineage>
</organism>
<comment type="caution">
    <text evidence="2">The sequence shown here is derived from an EMBL/GenBank/DDBJ whole genome shotgun (WGS) entry which is preliminary data.</text>
</comment>
<sequence length="60" mass="6914">MDISKEVNELIRQSLKEDEQRFKSLTKEKDAVVAELNALYAEVVKSLMGKSDYDPNFLVH</sequence>
<reference evidence="3" key="1">
    <citation type="journal article" date="2019" name="Int. J. Syst. Evol. Microbiol.">
        <title>The Global Catalogue of Microorganisms (GCM) 10K type strain sequencing project: providing services to taxonomists for standard genome sequencing and annotation.</title>
        <authorList>
            <consortium name="The Broad Institute Genomics Platform"/>
            <consortium name="The Broad Institute Genome Sequencing Center for Infectious Disease"/>
            <person name="Wu L."/>
            <person name="Ma J."/>
        </authorList>
    </citation>
    <scope>NUCLEOTIDE SEQUENCE [LARGE SCALE GENOMIC DNA]</scope>
    <source>
        <strain evidence="3">CGMCC 1.18575</strain>
    </source>
</reference>
<dbReference type="RefSeq" id="WP_378135139.1">
    <property type="nucleotide sequence ID" value="NZ_JBHSMI010000028.1"/>
</dbReference>
<keyword evidence="3" id="KW-1185">Reference proteome</keyword>
<feature type="coiled-coil region" evidence="1">
    <location>
        <begin position="8"/>
        <end position="35"/>
    </location>
</feature>